<comment type="subcellular location">
    <subcellularLocation>
        <location evidence="1">Mitochondrion</location>
    </subcellularLocation>
</comment>
<feature type="region of interest" description="Disordered" evidence="5">
    <location>
        <begin position="97"/>
        <end position="146"/>
    </location>
</feature>
<dbReference type="Pfam" id="PF04588">
    <property type="entry name" value="HIG_1_N"/>
    <property type="match status" value="1"/>
</dbReference>
<evidence type="ECO:0000256" key="6">
    <source>
        <dbReference type="SAM" id="Phobius"/>
    </source>
</evidence>
<evidence type="ECO:0000313" key="8">
    <source>
        <dbReference type="EMBL" id="KAI9638369.1"/>
    </source>
</evidence>
<keyword evidence="2 6" id="KW-0812">Transmembrane</keyword>
<dbReference type="GO" id="GO:0005739">
    <property type="term" value="C:mitochondrion"/>
    <property type="evidence" value="ECO:0007669"/>
    <property type="project" value="UniProtKB-SubCell"/>
</dbReference>
<organism evidence="8 9">
    <name type="scientific">Dioszegia hungarica</name>
    <dbReference type="NCBI Taxonomy" id="4972"/>
    <lineage>
        <taxon>Eukaryota</taxon>
        <taxon>Fungi</taxon>
        <taxon>Dikarya</taxon>
        <taxon>Basidiomycota</taxon>
        <taxon>Agaricomycotina</taxon>
        <taxon>Tremellomycetes</taxon>
        <taxon>Tremellales</taxon>
        <taxon>Bulleribasidiaceae</taxon>
        <taxon>Dioszegia</taxon>
    </lineage>
</organism>
<dbReference type="Gene3D" id="6.10.140.1320">
    <property type="match status" value="1"/>
</dbReference>
<evidence type="ECO:0000256" key="3">
    <source>
        <dbReference type="ARBA" id="ARBA00022989"/>
    </source>
</evidence>
<feature type="compositionally biased region" description="Basic and acidic residues" evidence="5">
    <location>
        <begin position="184"/>
        <end position="196"/>
    </location>
</feature>
<keyword evidence="3 6" id="KW-1133">Transmembrane helix</keyword>
<reference evidence="8" key="1">
    <citation type="journal article" date="2022" name="G3 (Bethesda)">
        <title>High quality genome of the basidiomycete yeast Dioszegia hungarica PDD-24b-2 isolated from cloud water.</title>
        <authorList>
            <person name="Jarrige D."/>
            <person name="Haridas S."/>
            <person name="Bleykasten-Grosshans C."/>
            <person name="Joly M."/>
            <person name="Nadalig T."/>
            <person name="Sancelme M."/>
            <person name="Vuilleumier S."/>
            <person name="Grigoriev I.V."/>
            <person name="Amato P."/>
            <person name="Bringel F."/>
        </authorList>
    </citation>
    <scope>NUCLEOTIDE SEQUENCE</scope>
    <source>
        <strain evidence="8">PDD-24b-2</strain>
    </source>
</reference>
<keyword evidence="9" id="KW-1185">Reference proteome</keyword>
<dbReference type="AlphaFoldDB" id="A0AA38LXY5"/>
<name>A0AA38LXY5_9TREE</name>
<dbReference type="GeneID" id="77731350"/>
<feature type="transmembrane region" description="Helical" evidence="6">
    <location>
        <begin position="57"/>
        <end position="76"/>
    </location>
</feature>
<evidence type="ECO:0000256" key="2">
    <source>
        <dbReference type="ARBA" id="ARBA00022692"/>
    </source>
</evidence>
<dbReference type="Proteomes" id="UP001164286">
    <property type="component" value="Unassembled WGS sequence"/>
</dbReference>
<evidence type="ECO:0000259" key="7">
    <source>
        <dbReference type="Pfam" id="PF04588"/>
    </source>
</evidence>
<evidence type="ECO:0000256" key="1">
    <source>
        <dbReference type="ARBA" id="ARBA00004173"/>
    </source>
</evidence>
<evidence type="ECO:0000256" key="5">
    <source>
        <dbReference type="SAM" id="MobiDB-lite"/>
    </source>
</evidence>
<gene>
    <name evidence="8" type="ORF">MKK02DRAFT_42756</name>
</gene>
<dbReference type="RefSeq" id="XP_052948146.1">
    <property type="nucleotide sequence ID" value="XM_053092145.1"/>
</dbReference>
<evidence type="ECO:0000256" key="4">
    <source>
        <dbReference type="ARBA" id="ARBA00023136"/>
    </source>
</evidence>
<dbReference type="InterPro" id="IPR007667">
    <property type="entry name" value="Hypoxia_induced_domain"/>
</dbReference>
<proteinExistence type="predicted"/>
<protein>
    <recommendedName>
        <fullName evidence="7">HIG1 domain-containing protein</fullName>
    </recommendedName>
</protein>
<comment type="caution">
    <text evidence="8">The sequence shown here is derived from an EMBL/GenBank/DDBJ whole genome shotgun (WGS) entry which is preliminary data.</text>
</comment>
<feature type="domain" description="HIG1" evidence="7">
    <location>
        <begin position="32"/>
        <end position="69"/>
    </location>
</feature>
<evidence type="ECO:0000313" key="9">
    <source>
        <dbReference type="Proteomes" id="UP001164286"/>
    </source>
</evidence>
<feature type="compositionally biased region" description="Basic and acidic residues" evidence="5">
    <location>
        <begin position="163"/>
        <end position="177"/>
    </location>
</feature>
<dbReference type="EMBL" id="JAKWFO010000003">
    <property type="protein sequence ID" value="KAI9638369.1"/>
    <property type="molecule type" value="Genomic_DNA"/>
</dbReference>
<sequence length="196" mass="21846">MSYPDEEERPYKPITFTNYIWQRCKSQPIVPAALVGATLSLRTGNRKNFNYWLRMRVLAQGATVVAMVVYGSVAITRQQQTTHYIKSQIMLGDLPPDTQWPGRKAGESAPAIQPRSRILDEAGSTSTGGEPSAGMDATTGIGGAYPLAKKDRITASEFAKRLKEAEEMQRDEDERKDARRARRAAREKEKEGEVKA</sequence>
<accession>A0AA38LXY5</accession>
<feature type="region of interest" description="Disordered" evidence="5">
    <location>
        <begin position="163"/>
        <end position="196"/>
    </location>
</feature>
<keyword evidence="4 6" id="KW-0472">Membrane</keyword>